<dbReference type="Pfam" id="PF00078">
    <property type="entry name" value="RVT_1"/>
    <property type="match status" value="1"/>
</dbReference>
<dbReference type="InterPro" id="IPR005135">
    <property type="entry name" value="Endo/exonuclease/phosphatase"/>
</dbReference>
<dbReference type="Gene3D" id="3.60.10.10">
    <property type="entry name" value="Endonuclease/exonuclease/phosphatase"/>
    <property type="match status" value="1"/>
</dbReference>
<dbReference type="InterPro" id="IPR036691">
    <property type="entry name" value="Endo/exonu/phosph_ase_sf"/>
</dbReference>
<evidence type="ECO:0000313" key="3">
    <source>
        <dbReference type="Proteomes" id="UP001347796"/>
    </source>
</evidence>
<reference evidence="2 3" key="1">
    <citation type="submission" date="2024-01" db="EMBL/GenBank/DDBJ databases">
        <title>The genome of the rayed Mediterranean limpet Patella caerulea (Linnaeus, 1758).</title>
        <authorList>
            <person name="Anh-Thu Weber A."/>
            <person name="Halstead-Nussloch G."/>
        </authorList>
    </citation>
    <scope>NUCLEOTIDE SEQUENCE [LARGE SCALE GENOMIC DNA]</scope>
    <source>
        <strain evidence="2">AATW-2023a</strain>
        <tissue evidence="2">Whole specimen</tissue>
    </source>
</reference>
<dbReference type="Proteomes" id="UP001347796">
    <property type="component" value="Unassembled WGS sequence"/>
</dbReference>
<proteinExistence type="predicted"/>
<organism evidence="2 3">
    <name type="scientific">Patella caerulea</name>
    <name type="common">Rayed Mediterranean limpet</name>
    <dbReference type="NCBI Taxonomy" id="87958"/>
    <lineage>
        <taxon>Eukaryota</taxon>
        <taxon>Metazoa</taxon>
        <taxon>Spiralia</taxon>
        <taxon>Lophotrochozoa</taxon>
        <taxon>Mollusca</taxon>
        <taxon>Gastropoda</taxon>
        <taxon>Patellogastropoda</taxon>
        <taxon>Patelloidea</taxon>
        <taxon>Patellidae</taxon>
        <taxon>Patella</taxon>
    </lineage>
</organism>
<dbReference type="SUPFAM" id="SSF56672">
    <property type="entry name" value="DNA/RNA polymerases"/>
    <property type="match status" value="1"/>
</dbReference>
<sequence length="1075" mass="124652">MLSGDIELNPGPGLEPDKSSISIFHGNIRSLRNKLNNIINYVEEFDVVFFTETHLDLNITNNDIRLGGFEIPERKDRNSEGGGIIMYYKNNININRRNDLEHNLVESMWFELKTKIHTVLININYRSERQAHVYYWHYFDQMLKTALEENNNIICLGDLNKNFADNLPHQVSDVIVLNGLQNTIKKPTHFDTRTGATSLLDPILITDSIKVIDSDTITIDRAISDHDGTYVTIKCGFTNSKCFKRNVWDYKRADFNVMKQDIEKQDWTALIVNADHIHTASRNFTETFLDIAKRNIPQREVTIRSDDKVWFDSGLRREVRIRNRLRKHFLRTKNRLLEIKFKKQRNKVNNLKKQAKQRFYSNINDNLDEMKFTNVKAYYKTINLLLKNERPSNDLPPLKDPFNNLNLEYESSMKSEILNNYFSSITNLSDSRVDLPQFEERCTTELSHITVTELEVVDAISTLDANKAVGPDIISNKMLIASTHEVSKPLCMLFNKSLADKCFPIDWKLAHVIPLFKNGDKSLPSNYRPVSLLSCTSKLFEKIIFKHIFNHLISNKLLYKFQSGFIPGFSTTHQLIELYHEILCALEKKQKASMTYADISKAFDTVWIKGLLLKLERYGIKGNLLTWLNSYLTNRSQKVILKEALSDTRELKAGVPQGSVLGPLLFLIFINDIADGTVGLGRLFADDTSIGHVASNYNTLENIINLDLNYLNEWSKKWLVKFNPNKTDIMVFSLTNVESNLEFDFDETILKPVNIHKHLGIIFSSDCKWTNHIDKMIGKASKQLNVLRKLKYKLKREYLEKMYLTFIRPILEYSSEVWDNCGKVNSERLEKLQTEAARIVTGLTSYASLESIYKESGWETLKTRRLVRKLSLFYKIVNEQTPQYLTDLVPDMVSQNNNYDLRNSQDLSQSLIRLSAYQNSFFPSTVKLWNSLDLQLRQLPTFSLFKKKLREVYYQNAKVPTYFTCGDPYLNILHCRLRNKCSALNGDLFHVNLVDNPACSCGYDIENANHFLLSCSKYNMHRDAMIAELKMLQLDDSLLNVDLLLFGNDLLNYESNIHIFLHVQRYIKNTGRFCK</sequence>
<comment type="caution">
    <text evidence="2">The sequence shown here is derived from an EMBL/GenBank/DDBJ whole genome shotgun (WGS) entry which is preliminary data.</text>
</comment>
<dbReference type="EMBL" id="JAZGQO010000001">
    <property type="protein sequence ID" value="KAK6194640.1"/>
    <property type="molecule type" value="Genomic_DNA"/>
</dbReference>
<dbReference type="InterPro" id="IPR000477">
    <property type="entry name" value="RT_dom"/>
</dbReference>
<evidence type="ECO:0000313" key="2">
    <source>
        <dbReference type="EMBL" id="KAK6194640.1"/>
    </source>
</evidence>
<dbReference type="InterPro" id="IPR043502">
    <property type="entry name" value="DNA/RNA_pol_sf"/>
</dbReference>
<protein>
    <recommendedName>
        <fullName evidence="1">Reverse transcriptase domain-containing protein</fullName>
    </recommendedName>
</protein>
<dbReference type="PANTHER" id="PTHR33332">
    <property type="entry name" value="REVERSE TRANSCRIPTASE DOMAIN-CONTAINING PROTEIN"/>
    <property type="match status" value="1"/>
</dbReference>
<name>A0AAN8KA28_PATCE</name>
<feature type="domain" description="Reverse transcriptase" evidence="1">
    <location>
        <begin position="496"/>
        <end position="750"/>
    </location>
</feature>
<dbReference type="PROSITE" id="PS50878">
    <property type="entry name" value="RT_POL"/>
    <property type="match status" value="1"/>
</dbReference>
<dbReference type="SUPFAM" id="SSF56219">
    <property type="entry name" value="DNase I-like"/>
    <property type="match status" value="1"/>
</dbReference>
<dbReference type="GO" id="GO:0003824">
    <property type="term" value="F:catalytic activity"/>
    <property type="evidence" value="ECO:0007669"/>
    <property type="project" value="InterPro"/>
</dbReference>
<dbReference type="Pfam" id="PF03372">
    <property type="entry name" value="Exo_endo_phos"/>
    <property type="match status" value="1"/>
</dbReference>
<keyword evidence="3" id="KW-1185">Reference proteome</keyword>
<gene>
    <name evidence="2" type="ORF">SNE40_000238</name>
</gene>
<dbReference type="CDD" id="cd01650">
    <property type="entry name" value="RT_nLTR_like"/>
    <property type="match status" value="1"/>
</dbReference>
<accession>A0AAN8KA28</accession>
<evidence type="ECO:0000259" key="1">
    <source>
        <dbReference type="PROSITE" id="PS50878"/>
    </source>
</evidence>
<dbReference type="AlphaFoldDB" id="A0AAN8KA28"/>